<dbReference type="NCBIfam" id="TIGR02983">
    <property type="entry name" value="SigE-fam_strep"/>
    <property type="match status" value="1"/>
</dbReference>
<dbReference type="InterPro" id="IPR013325">
    <property type="entry name" value="RNA_pol_sigma_r2"/>
</dbReference>
<evidence type="ECO:0000256" key="2">
    <source>
        <dbReference type="ARBA" id="ARBA00023015"/>
    </source>
</evidence>
<comment type="similarity">
    <text evidence="1">Belongs to the sigma-70 factor family. ECF subfamily.</text>
</comment>
<dbReference type="STRING" id="65499.SAMN04488000_108240"/>
<reference evidence="10" key="1">
    <citation type="submission" date="2016-10" db="EMBL/GenBank/DDBJ databases">
        <authorList>
            <person name="Varghese N."/>
            <person name="Submissions S."/>
        </authorList>
    </citation>
    <scope>NUCLEOTIDE SEQUENCE [LARGE SCALE GENOMIC DNA]</scope>
    <source>
        <strain evidence="10">DSM 44437</strain>
    </source>
</reference>
<dbReference type="CDD" id="cd06171">
    <property type="entry name" value="Sigma70_r4"/>
    <property type="match status" value="1"/>
</dbReference>
<evidence type="ECO:0000259" key="8">
    <source>
        <dbReference type="Pfam" id="PF08281"/>
    </source>
</evidence>
<evidence type="ECO:0000256" key="6">
    <source>
        <dbReference type="SAM" id="Phobius"/>
    </source>
</evidence>
<feature type="domain" description="RNA polymerase sigma-70 region 2" evidence="7">
    <location>
        <begin position="18"/>
        <end position="73"/>
    </location>
</feature>
<accession>A0A1H9NN49</accession>
<dbReference type="Gene3D" id="1.10.10.10">
    <property type="entry name" value="Winged helix-like DNA-binding domain superfamily/Winged helix DNA-binding domain"/>
    <property type="match status" value="1"/>
</dbReference>
<dbReference type="InterPro" id="IPR014325">
    <property type="entry name" value="RNA_pol_sigma-E_actinobac"/>
</dbReference>
<evidence type="ECO:0000313" key="10">
    <source>
        <dbReference type="Proteomes" id="UP000199503"/>
    </source>
</evidence>
<name>A0A1H9NN49_9PSEU</name>
<dbReference type="GO" id="GO:0003677">
    <property type="term" value="F:DNA binding"/>
    <property type="evidence" value="ECO:0007669"/>
    <property type="project" value="UniProtKB-KW"/>
</dbReference>
<dbReference type="RefSeq" id="WP_177229857.1">
    <property type="nucleotide sequence ID" value="NZ_FOFV01000008.1"/>
</dbReference>
<keyword evidence="4" id="KW-0238">DNA-binding</keyword>
<keyword evidence="10" id="KW-1185">Reference proteome</keyword>
<evidence type="ECO:0000313" key="9">
    <source>
        <dbReference type="EMBL" id="SER37390.1"/>
    </source>
</evidence>
<evidence type="ECO:0000256" key="1">
    <source>
        <dbReference type="ARBA" id="ARBA00010641"/>
    </source>
</evidence>
<dbReference type="InterPro" id="IPR039425">
    <property type="entry name" value="RNA_pol_sigma-70-like"/>
</dbReference>
<gene>
    <name evidence="9" type="ORF">SAMN04488000_108240</name>
</gene>
<keyword evidence="6" id="KW-0472">Membrane</keyword>
<feature type="transmembrane region" description="Helical" evidence="6">
    <location>
        <begin position="179"/>
        <end position="200"/>
    </location>
</feature>
<dbReference type="PANTHER" id="PTHR43133">
    <property type="entry name" value="RNA POLYMERASE ECF-TYPE SIGMA FACTO"/>
    <property type="match status" value="1"/>
</dbReference>
<dbReference type="InterPro" id="IPR013249">
    <property type="entry name" value="RNA_pol_sigma70_r4_t2"/>
</dbReference>
<dbReference type="GO" id="GO:0016987">
    <property type="term" value="F:sigma factor activity"/>
    <property type="evidence" value="ECO:0007669"/>
    <property type="project" value="UniProtKB-KW"/>
</dbReference>
<evidence type="ECO:0000256" key="5">
    <source>
        <dbReference type="ARBA" id="ARBA00023163"/>
    </source>
</evidence>
<keyword evidence="6" id="KW-1133">Transmembrane helix</keyword>
<dbReference type="SUPFAM" id="SSF88946">
    <property type="entry name" value="Sigma2 domain of RNA polymerase sigma factors"/>
    <property type="match status" value="1"/>
</dbReference>
<dbReference type="NCBIfam" id="TIGR02937">
    <property type="entry name" value="sigma70-ECF"/>
    <property type="match status" value="1"/>
</dbReference>
<dbReference type="InterPro" id="IPR013324">
    <property type="entry name" value="RNA_pol_sigma_r3/r4-like"/>
</dbReference>
<dbReference type="AlphaFoldDB" id="A0A1H9NN49"/>
<dbReference type="InterPro" id="IPR014284">
    <property type="entry name" value="RNA_pol_sigma-70_dom"/>
</dbReference>
<dbReference type="Proteomes" id="UP000199503">
    <property type="component" value="Unassembled WGS sequence"/>
</dbReference>
<evidence type="ECO:0000256" key="3">
    <source>
        <dbReference type="ARBA" id="ARBA00023082"/>
    </source>
</evidence>
<keyword evidence="2" id="KW-0805">Transcription regulation</keyword>
<dbReference type="Gene3D" id="1.10.1740.10">
    <property type="match status" value="1"/>
</dbReference>
<dbReference type="EMBL" id="FOFV01000008">
    <property type="protein sequence ID" value="SER37390.1"/>
    <property type="molecule type" value="Genomic_DNA"/>
</dbReference>
<proteinExistence type="inferred from homology"/>
<keyword evidence="3" id="KW-0731">Sigma factor</keyword>
<dbReference type="GO" id="GO:0006352">
    <property type="term" value="P:DNA-templated transcription initiation"/>
    <property type="evidence" value="ECO:0007669"/>
    <property type="project" value="InterPro"/>
</dbReference>
<dbReference type="PANTHER" id="PTHR43133:SF50">
    <property type="entry name" value="ECF RNA POLYMERASE SIGMA FACTOR SIGM"/>
    <property type="match status" value="1"/>
</dbReference>
<evidence type="ECO:0000259" key="7">
    <source>
        <dbReference type="Pfam" id="PF04542"/>
    </source>
</evidence>
<dbReference type="Pfam" id="PF04542">
    <property type="entry name" value="Sigma70_r2"/>
    <property type="match status" value="1"/>
</dbReference>
<dbReference type="InterPro" id="IPR036388">
    <property type="entry name" value="WH-like_DNA-bd_sf"/>
</dbReference>
<dbReference type="SUPFAM" id="SSF88659">
    <property type="entry name" value="Sigma3 and sigma4 domains of RNA polymerase sigma factors"/>
    <property type="match status" value="1"/>
</dbReference>
<dbReference type="InterPro" id="IPR007627">
    <property type="entry name" value="RNA_pol_sigma70_r2"/>
</dbReference>
<keyword evidence="5" id="KW-0804">Transcription</keyword>
<sequence length="378" mass="41223">MDRDREFGEFVDARALVMRRTAYLLCGDWHRAEDIVQTALIKMYVAWSRVRKESADAYARKVLVRTAIDETRRGFFQRERTVDAVPESAVTDSASDLDLREALDALPPGQRAVVVLRYWEDLSITETARILGRTEGTVKSQAAKGLAALRDLLEDEPVSRIYTSEVIRKGRTKLVRRRTAIAGSLAFVLLVGAGVSGYLATPHKAAAPSMSQDSAGVVDRNDAATRALRDGNVLPAGVTAEDVGEVKALTFYEKDQTRYAVARLTDAAGASGLTIVLTRASGSRQTCEQIQATDCRLEQINGVTVLSYSDRGMSDGAAMWVVSATRPDNTDVLVQSDPFGVFRGDPYRPDTSAPLARPTPVLDRDALIKIATLPGLTF</sequence>
<organism evidence="9 10">
    <name type="scientific">Lentzea albida</name>
    <dbReference type="NCBI Taxonomy" id="65499"/>
    <lineage>
        <taxon>Bacteria</taxon>
        <taxon>Bacillati</taxon>
        <taxon>Actinomycetota</taxon>
        <taxon>Actinomycetes</taxon>
        <taxon>Pseudonocardiales</taxon>
        <taxon>Pseudonocardiaceae</taxon>
        <taxon>Lentzea</taxon>
    </lineage>
</organism>
<keyword evidence="6" id="KW-0812">Transmembrane</keyword>
<evidence type="ECO:0000256" key="4">
    <source>
        <dbReference type="ARBA" id="ARBA00023125"/>
    </source>
</evidence>
<protein>
    <submittedName>
        <fullName evidence="9">RNA polymerase sigma-70 factor, sigma-E family</fullName>
    </submittedName>
</protein>
<feature type="domain" description="RNA polymerase sigma factor 70 region 4 type 2" evidence="8">
    <location>
        <begin position="98"/>
        <end position="149"/>
    </location>
</feature>
<dbReference type="Pfam" id="PF08281">
    <property type="entry name" value="Sigma70_r4_2"/>
    <property type="match status" value="1"/>
</dbReference>